<dbReference type="PANTHER" id="PTHR44749">
    <property type="entry name" value="SUPPRESSOR OF RPS4-RLD 1"/>
    <property type="match status" value="1"/>
</dbReference>
<dbReference type="InterPro" id="IPR044650">
    <property type="entry name" value="SRFR1-like"/>
</dbReference>
<dbReference type="GO" id="GO:0045892">
    <property type="term" value="P:negative regulation of DNA-templated transcription"/>
    <property type="evidence" value="ECO:0007669"/>
    <property type="project" value="InterPro"/>
</dbReference>
<dbReference type="EMBL" id="DVHN01000023">
    <property type="protein sequence ID" value="HIR87757.1"/>
    <property type="molecule type" value="Genomic_DNA"/>
</dbReference>
<gene>
    <name evidence="4" type="ORF">IAC96_02280</name>
</gene>
<proteinExistence type="predicted"/>
<dbReference type="SUPFAM" id="SSF48452">
    <property type="entry name" value="TPR-like"/>
    <property type="match status" value="2"/>
</dbReference>
<evidence type="ECO:0000256" key="1">
    <source>
        <dbReference type="PROSITE-ProRule" id="PRU00339"/>
    </source>
</evidence>
<reference evidence="4" key="1">
    <citation type="submission" date="2020-10" db="EMBL/GenBank/DDBJ databases">
        <authorList>
            <person name="Gilroy R."/>
        </authorList>
    </citation>
    <scope>NUCLEOTIDE SEQUENCE</scope>
    <source>
        <strain evidence="4">ChiW13-3771</strain>
    </source>
</reference>
<sequence>MKCYNCNNVLAPDKDICPKCGADVKRYRKIVYTSNYYYNMGLFRAKSRNMTGAIDALKISLQISKTNVAARNLLGLIYYEIGEAAMAVKEWTISKSVQYRNNPAEEYLASLKNDKQVLDETEHSIRKFNQALKNAQIGAIDLAIVQLKKVISVNPRMIKAYQLLGLLYIHEKKEDYAKEILNRCLELDTGNVLARSYLNELKETVSTNLSEAAVIKDLPIASMHLRDYGSYLGSAVCILLGVVVAFGILWYTVLPAKQSEYEKQAMQNNQDLQTQLQQVNAEIGLKDQRISELEESLANLEDVNNELEDQQVQTEEKITKTEAYELIEQATIYTVREEWYNLYELYPDIEKAAKQMSDSKYKEAYVALKTLYNTKLSSLLVEEGNKKISNGSYVPAIANFAAAIELDKNNAEAYYGVAYGYELSSEPDSNKTAKEYYNMVISNFGGSEWATKAQERLRYLQ</sequence>
<evidence type="ECO:0000256" key="3">
    <source>
        <dbReference type="SAM" id="Phobius"/>
    </source>
</evidence>
<evidence type="ECO:0000256" key="2">
    <source>
        <dbReference type="SAM" id="Coils"/>
    </source>
</evidence>
<feature type="repeat" description="TPR" evidence="1">
    <location>
        <begin position="158"/>
        <end position="191"/>
    </location>
</feature>
<dbReference type="Pfam" id="PF13181">
    <property type="entry name" value="TPR_8"/>
    <property type="match status" value="1"/>
</dbReference>
<dbReference type="InterPro" id="IPR019734">
    <property type="entry name" value="TPR_rpt"/>
</dbReference>
<dbReference type="PROSITE" id="PS50005">
    <property type="entry name" value="TPR"/>
    <property type="match status" value="1"/>
</dbReference>
<dbReference type="Gene3D" id="1.25.40.10">
    <property type="entry name" value="Tetratricopeptide repeat domain"/>
    <property type="match status" value="3"/>
</dbReference>
<organism evidence="4 5">
    <name type="scientific">Candidatus Fimimorpha faecalis</name>
    <dbReference type="NCBI Taxonomy" id="2840824"/>
    <lineage>
        <taxon>Bacteria</taxon>
        <taxon>Bacillati</taxon>
        <taxon>Bacillota</taxon>
        <taxon>Clostridia</taxon>
        <taxon>Eubacteriales</taxon>
        <taxon>Candidatus Fimimorpha</taxon>
    </lineage>
</organism>
<dbReference type="Proteomes" id="UP000824201">
    <property type="component" value="Unassembled WGS sequence"/>
</dbReference>
<keyword evidence="1" id="KW-0802">TPR repeat</keyword>
<feature type="coiled-coil region" evidence="2">
    <location>
        <begin position="262"/>
        <end position="324"/>
    </location>
</feature>
<keyword evidence="3" id="KW-0812">Transmembrane</keyword>
<reference evidence="4" key="2">
    <citation type="journal article" date="2021" name="PeerJ">
        <title>Extensive microbial diversity within the chicken gut microbiome revealed by metagenomics and culture.</title>
        <authorList>
            <person name="Gilroy R."/>
            <person name="Ravi A."/>
            <person name="Getino M."/>
            <person name="Pursley I."/>
            <person name="Horton D.L."/>
            <person name="Alikhan N.F."/>
            <person name="Baker D."/>
            <person name="Gharbi K."/>
            <person name="Hall N."/>
            <person name="Watson M."/>
            <person name="Adriaenssens E.M."/>
            <person name="Foster-Nyarko E."/>
            <person name="Jarju S."/>
            <person name="Secka A."/>
            <person name="Antonio M."/>
            <person name="Oren A."/>
            <person name="Chaudhuri R.R."/>
            <person name="La Ragione R."/>
            <person name="Hildebrand F."/>
            <person name="Pallen M.J."/>
        </authorList>
    </citation>
    <scope>NUCLEOTIDE SEQUENCE</scope>
    <source>
        <strain evidence="4">ChiW13-3771</strain>
    </source>
</reference>
<evidence type="ECO:0000313" key="4">
    <source>
        <dbReference type="EMBL" id="HIR87757.1"/>
    </source>
</evidence>
<evidence type="ECO:0008006" key="6">
    <source>
        <dbReference type="Google" id="ProtNLM"/>
    </source>
</evidence>
<keyword evidence="3" id="KW-0472">Membrane</keyword>
<name>A0A9D1ECE1_9FIRM</name>
<dbReference type="PANTHER" id="PTHR44749:SF1">
    <property type="entry name" value="TETRATRICOPEPTIDE-LIKE HELICAL DOMAIN-CONTAINING PROTEIN"/>
    <property type="match status" value="1"/>
</dbReference>
<evidence type="ECO:0000313" key="5">
    <source>
        <dbReference type="Proteomes" id="UP000824201"/>
    </source>
</evidence>
<dbReference type="InterPro" id="IPR011990">
    <property type="entry name" value="TPR-like_helical_dom_sf"/>
</dbReference>
<dbReference type="SMART" id="SM00028">
    <property type="entry name" value="TPR"/>
    <property type="match status" value="5"/>
</dbReference>
<feature type="transmembrane region" description="Helical" evidence="3">
    <location>
        <begin position="231"/>
        <end position="254"/>
    </location>
</feature>
<dbReference type="AlphaFoldDB" id="A0A9D1ECE1"/>
<protein>
    <recommendedName>
        <fullName evidence="6">Tetratricopeptide repeat protein</fullName>
    </recommendedName>
</protein>
<comment type="caution">
    <text evidence="4">The sequence shown here is derived from an EMBL/GenBank/DDBJ whole genome shotgun (WGS) entry which is preliminary data.</text>
</comment>
<keyword evidence="3" id="KW-1133">Transmembrane helix</keyword>
<accession>A0A9D1ECE1</accession>
<keyword evidence="2" id="KW-0175">Coiled coil</keyword>